<reference evidence="14" key="1">
    <citation type="submission" date="2020-01" db="EMBL/GenBank/DDBJ databases">
        <authorList>
            <consortium name="DOE Joint Genome Institute"/>
            <person name="Haridas S."/>
            <person name="Albert R."/>
            <person name="Binder M."/>
            <person name="Bloem J."/>
            <person name="Labutti K."/>
            <person name="Salamov A."/>
            <person name="Andreopoulos B."/>
            <person name="Baker S.E."/>
            <person name="Barry K."/>
            <person name="Bills G."/>
            <person name="Bluhm B.H."/>
            <person name="Cannon C."/>
            <person name="Castanera R."/>
            <person name="Culley D.E."/>
            <person name="Daum C."/>
            <person name="Ezra D."/>
            <person name="Gonzalez J.B."/>
            <person name="Henrissat B."/>
            <person name="Kuo A."/>
            <person name="Liang C."/>
            <person name="Lipzen A."/>
            <person name="Lutzoni F."/>
            <person name="Magnuson J."/>
            <person name="Mondo S."/>
            <person name="Nolan M."/>
            <person name="Ohm R."/>
            <person name="Pangilinan J."/>
            <person name="Park H.-J."/>
            <person name="Ramirez L."/>
            <person name="Alfaro M."/>
            <person name="Sun H."/>
            <person name="Tritt A."/>
            <person name="Yoshinaga Y."/>
            <person name="Zwiers L.-H."/>
            <person name="Turgeon B.G."/>
            <person name="Goodwin S.B."/>
            <person name="Spatafora J.W."/>
            <person name="Crous P.W."/>
            <person name="Grigoriev I.V."/>
        </authorList>
    </citation>
    <scope>NUCLEOTIDE SEQUENCE</scope>
    <source>
        <strain evidence="14">CBS 342.82</strain>
    </source>
</reference>
<evidence type="ECO:0000256" key="9">
    <source>
        <dbReference type="ARBA" id="ARBA00023136"/>
    </source>
</evidence>
<evidence type="ECO:0000256" key="10">
    <source>
        <dbReference type="ARBA" id="ARBA00044721"/>
    </source>
</evidence>
<dbReference type="GO" id="GO:0006487">
    <property type="term" value="P:protein N-linked glycosylation"/>
    <property type="evidence" value="ECO:0007669"/>
    <property type="project" value="TreeGrafter"/>
</dbReference>
<evidence type="ECO:0000256" key="5">
    <source>
        <dbReference type="ARBA" id="ARBA00022679"/>
    </source>
</evidence>
<dbReference type="PANTHER" id="PTHR22760">
    <property type="entry name" value="GLYCOSYLTRANSFERASE"/>
    <property type="match status" value="1"/>
</dbReference>
<dbReference type="UniPathway" id="UPA00378"/>
<dbReference type="GeneID" id="54365771"/>
<feature type="transmembrane region" description="Helical" evidence="12">
    <location>
        <begin position="213"/>
        <end position="236"/>
    </location>
</feature>
<evidence type="ECO:0000256" key="8">
    <source>
        <dbReference type="ARBA" id="ARBA00022989"/>
    </source>
</evidence>
<gene>
    <name evidence="14" type="ORF">K489DRAFT_412829</name>
</gene>
<evidence type="ECO:0000256" key="12">
    <source>
        <dbReference type="RuleBase" id="RU363075"/>
    </source>
</evidence>
<evidence type="ECO:0000256" key="3">
    <source>
        <dbReference type="ARBA" id="ARBA00007063"/>
    </source>
</evidence>
<dbReference type="PANTHER" id="PTHR22760:SF1">
    <property type="entry name" value="DOL-P-MAN:MAN(7)GLCNAC(2)-PP-DOL ALPHA-1,6-MANNOSYLTRANSFERASE"/>
    <property type="match status" value="1"/>
</dbReference>
<evidence type="ECO:0000256" key="1">
    <source>
        <dbReference type="ARBA" id="ARBA00004477"/>
    </source>
</evidence>
<comment type="subcellular location">
    <subcellularLocation>
        <location evidence="1 12">Endoplasmic reticulum membrane</location>
        <topology evidence="1 12">Multi-pass membrane protein</topology>
    </subcellularLocation>
</comment>
<protein>
    <recommendedName>
        <fullName evidence="12">Mannosyltransferase</fullName>
        <ecNumber evidence="12">2.4.1.-</ecNumber>
    </recommendedName>
</protein>
<organism evidence="14">
    <name type="scientific">Dissoconium aciculare CBS 342.82</name>
    <dbReference type="NCBI Taxonomy" id="1314786"/>
    <lineage>
        <taxon>Eukaryota</taxon>
        <taxon>Fungi</taxon>
        <taxon>Dikarya</taxon>
        <taxon>Ascomycota</taxon>
        <taxon>Pezizomycotina</taxon>
        <taxon>Dothideomycetes</taxon>
        <taxon>Dothideomycetidae</taxon>
        <taxon>Mycosphaerellales</taxon>
        <taxon>Dissoconiaceae</taxon>
        <taxon>Dissoconium</taxon>
    </lineage>
</organism>
<evidence type="ECO:0000313" key="14">
    <source>
        <dbReference type="RefSeq" id="XP_033456553.1"/>
    </source>
</evidence>
<feature type="transmembrane region" description="Helical" evidence="12">
    <location>
        <begin position="256"/>
        <end position="276"/>
    </location>
</feature>
<keyword evidence="7 12" id="KW-0256">Endoplasmic reticulum</keyword>
<accession>A0A6J3LY01</accession>
<name>A0A6J3LY01_9PEZI</name>
<comment type="function">
    <text evidence="10">Mannosyltransferase that operates in the biosynthetic pathway of dolichol-linked oligosaccharides, the glycan precursors employed in protein asparagine (N)-glycosylation. The assembly of dolichol-linked oligosaccharides begins on the cytosolic side of the endoplasmic reticulum membrane and finishes in its lumen. The sequential addition of sugars to dolichol pyrophosphate produces dolichol-linked oligosaccharides containing fourteen sugars, including two GlcNAcs, nine mannoses and three glucoses. Once assembled, the oligosaccharide is transferred from the lipid to nascent proteins by oligosaccharyltransferases. In the lumen of the endoplasmic reticulum, adds the eighth mannose residue in an alpha-1,6 linkage onto Man(7)GlcNAc(2)-PP-dolichol to produce Man(8)GlcNAc(2)-PP-dolichol.</text>
</comment>
<dbReference type="InterPro" id="IPR005599">
    <property type="entry name" value="GPI_mannosylTrfase"/>
</dbReference>
<sequence>MSFFNNDYFWRAVERRAGIAQNSREDQRESWSKMFVDSALGLLLPTIILLHCICAPYTKVEESFNIQAVHDIVTYGIPHGNVSKVLATSYDHVSFPGSVPRTFVGALVLAGIVRPFSTFVSSPEQIQTLARAALGLINAAALLSLRAAVETAYGKVAGRWFVLLQAGQFHVIYYASRTLPNMFAYALTTIALRNLILVKSVSWKSRRSSRRRVMAMILLTIAGIIFRCEIAILLAVETLYQLAQRRILIIKEIIPAGIIGVAIGLATTVAVDSFFWRQFPLWPEWVGFYFNTVLGRSSEWGTSPFYFYFIDALPRLLLNPAIYFCILIGTNLAPSSDILRPQLIFIAIYSLLPHKEWRFIIYSVPAFTAVAAAGAGWIWIRRNKAWIWKLLSIALVVLTAASYVASLGFLYISSLNYPGGEALALLHQVVPLSDNSHVRIHLDNLACQTGITRFQQLHLNWTYDKTEDESRLLDPLFWLDFDYAIAEQPERVIGKWAPIGVANGYSGITLRPTNDEDDILPLPSVFQNRVGRILHRRYHDIALFSRNKITRGLWPAVKFEPRLYILKRQVSPAKSSTAMI</sequence>
<dbReference type="GO" id="GO:0005789">
    <property type="term" value="C:endoplasmic reticulum membrane"/>
    <property type="evidence" value="ECO:0007669"/>
    <property type="project" value="UniProtKB-SubCell"/>
</dbReference>
<feature type="transmembrane region" description="Helical" evidence="12">
    <location>
        <begin position="386"/>
        <end position="412"/>
    </location>
</feature>
<evidence type="ECO:0000256" key="4">
    <source>
        <dbReference type="ARBA" id="ARBA00022676"/>
    </source>
</evidence>
<evidence type="ECO:0000256" key="2">
    <source>
        <dbReference type="ARBA" id="ARBA00004922"/>
    </source>
</evidence>
<dbReference type="EC" id="2.4.1.-" evidence="12"/>
<keyword evidence="4 12" id="KW-0328">Glycosyltransferase</keyword>
<dbReference type="Proteomes" id="UP000504637">
    <property type="component" value="Unplaced"/>
</dbReference>
<evidence type="ECO:0000313" key="13">
    <source>
        <dbReference type="Proteomes" id="UP000504637"/>
    </source>
</evidence>
<evidence type="ECO:0000256" key="7">
    <source>
        <dbReference type="ARBA" id="ARBA00022824"/>
    </source>
</evidence>
<dbReference type="RefSeq" id="XP_033456553.1">
    <property type="nucleotide sequence ID" value="XM_033607972.1"/>
</dbReference>
<keyword evidence="9 12" id="KW-0472">Membrane</keyword>
<evidence type="ECO:0000256" key="11">
    <source>
        <dbReference type="ARBA" id="ARBA00048899"/>
    </source>
</evidence>
<keyword evidence="8 12" id="KW-1133">Transmembrane helix</keyword>
<keyword evidence="5" id="KW-0808">Transferase</keyword>
<comment type="pathway">
    <text evidence="2">Protein modification; protein glycosylation.</text>
</comment>
<keyword evidence="6 12" id="KW-0812">Transmembrane</keyword>
<comment type="caution">
    <text evidence="12">Lacks conserved residue(s) required for the propagation of feature annotation.</text>
</comment>
<dbReference type="AlphaFoldDB" id="A0A6J3LY01"/>
<proteinExistence type="inferred from homology"/>
<keyword evidence="13" id="KW-1185">Reference proteome</keyword>
<feature type="transmembrane region" description="Helical" evidence="12">
    <location>
        <begin position="359"/>
        <end position="380"/>
    </location>
</feature>
<reference evidence="14" key="3">
    <citation type="submission" date="2025-08" db="UniProtKB">
        <authorList>
            <consortium name="RefSeq"/>
        </authorList>
    </citation>
    <scope>IDENTIFICATION</scope>
    <source>
        <strain evidence="14">CBS 342.82</strain>
    </source>
</reference>
<dbReference type="GO" id="GO:0052917">
    <property type="term" value="F:dol-P-Man:Man(7)GlcNAc(2)-PP-Dol alpha-1,6-mannosyltransferase activity"/>
    <property type="evidence" value="ECO:0007669"/>
    <property type="project" value="UniProtKB-EC"/>
</dbReference>
<comment type="similarity">
    <text evidence="3 12">Belongs to the glycosyltransferase 22 family.</text>
</comment>
<dbReference type="Pfam" id="PF03901">
    <property type="entry name" value="Glyco_transf_22"/>
    <property type="match status" value="1"/>
</dbReference>
<reference evidence="14" key="2">
    <citation type="submission" date="2020-04" db="EMBL/GenBank/DDBJ databases">
        <authorList>
            <consortium name="NCBI Genome Project"/>
        </authorList>
    </citation>
    <scope>NUCLEOTIDE SEQUENCE</scope>
    <source>
        <strain evidence="14">CBS 342.82</strain>
    </source>
</reference>
<comment type="catalytic activity">
    <reaction evidence="11">
        <text>an alpha-D-Man-(1-&gt;2)-alpha-D-Man-(1-&gt;2)-alpha-D-Man-(1-&gt;3)-[alpha-D-Man-(1-&gt;2)-alpha-D-Man-(1-&gt;3)-alpha-D-Man-(1-&gt;6)]-beta-D-Man-(1-&gt;4)-beta-D-GlcNAc-(1-&gt;4)-alpha-D-GlcNAc-diphospho-di-trans,poly-cis-dolichol + a di-trans,poly-cis-dolichyl beta-D-mannosyl phosphate = an alpha-D-Man-(1-&gt;2)-alpha-D-Man-(1-&gt;2)-alpha-D-Man-(1-&gt;3)-[alpha-D-Man-(1-&gt;2)-alpha-D-Man-(1-&gt;3)-[alpha-D-Man-(1-&gt;6)]-alpha-D-Man-(1-&gt;6)]-beta-D-Man-(1-&gt;4)-beta-D-GlcNAc-(1-&gt;4)-alpha-D-GlcNAc-diphospho-di-trans,poly-cis-dolichol + a di-trans,poly-cis-dolichyl phosphate + H(+)</text>
        <dbReference type="Rhea" id="RHEA:29535"/>
        <dbReference type="Rhea" id="RHEA-COMP:19498"/>
        <dbReference type="Rhea" id="RHEA-COMP:19501"/>
        <dbReference type="Rhea" id="RHEA-COMP:19518"/>
        <dbReference type="Rhea" id="RHEA-COMP:19519"/>
        <dbReference type="ChEBI" id="CHEBI:15378"/>
        <dbReference type="ChEBI" id="CHEBI:57683"/>
        <dbReference type="ChEBI" id="CHEBI:58211"/>
        <dbReference type="ChEBI" id="CHEBI:132517"/>
        <dbReference type="ChEBI" id="CHEBI:132519"/>
        <dbReference type="EC" id="2.4.1.260"/>
    </reaction>
    <physiologicalReaction direction="left-to-right" evidence="11">
        <dbReference type="Rhea" id="RHEA:29536"/>
    </physiologicalReaction>
</comment>
<evidence type="ECO:0000256" key="6">
    <source>
        <dbReference type="ARBA" id="ARBA00022692"/>
    </source>
</evidence>
<dbReference type="OrthoDB" id="19039at2759"/>